<proteinExistence type="predicted"/>
<dbReference type="AlphaFoldDB" id="A0A075HQZ1"/>
<protein>
    <recommendedName>
        <fullName evidence="3">Polysaccharide biosynthesis protein</fullName>
    </recommendedName>
</protein>
<keyword evidence="1" id="KW-0812">Transmembrane</keyword>
<feature type="transmembrane region" description="Helical" evidence="1">
    <location>
        <begin position="424"/>
        <end position="442"/>
    </location>
</feature>
<organism evidence="2">
    <name type="scientific">uncultured marine thaumarchaeote KM3_82_C03</name>
    <dbReference type="NCBI Taxonomy" id="1456303"/>
    <lineage>
        <taxon>Archaea</taxon>
        <taxon>Nitrososphaerota</taxon>
        <taxon>environmental samples</taxon>
    </lineage>
</organism>
<dbReference type="EMBL" id="KF901105">
    <property type="protein sequence ID" value="AIF18229.1"/>
    <property type="molecule type" value="Genomic_DNA"/>
</dbReference>
<evidence type="ECO:0000256" key="1">
    <source>
        <dbReference type="SAM" id="Phobius"/>
    </source>
</evidence>
<evidence type="ECO:0008006" key="3">
    <source>
        <dbReference type="Google" id="ProtNLM"/>
    </source>
</evidence>
<feature type="transmembrane region" description="Helical" evidence="1">
    <location>
        <begin position="454"/>
        <end position="478"/>
    </location>
</feature>
<feature type="transmembrane region" description="Helical" evidence="1">
    <location>
        <begin position="7"/>
        <end position="31"/>
    </location>
</feature>
<feature type="transmembrane region" description="Helical" evidence="1">
    <location>
        <begin position="308"/>
        <end position="329"/>
    </location>
</feature>
<sequence>MAEIRVTYAGMISVVVGLLTVITGLVFTIILTRTLDPVEFGTWGVITVLFLGVLNIEPIISYWATREVARGLESAKTAIFSSGIFSSMAVIIYLIIVHFVHSGTDTDFESIFLAAFLIPIIFLNRVLSGINLGWKPQAVSYGILVMGVTQIPMALIFVYFFDMGVIGIIISVAIANISSIIVLAISARETIKKEFQIKFLKKWFRLSWLPFYPGIAGMVHAYDVVVFSLMAGSVEGIGFWTAAVLLPNLISNSGLISTAVYAKLLQKGKMENIQRNVTQIFFFAFPLSAIVIVFAEPGLFILNPIYQIAFPVVIIMTFQVVLNTLSTVFQSMLKGIETVDVDEKASFKQYIKSKLFLLPTLLLIQYSIYITLLVIMLWAAPPNSNLIDLITYWAIIMLSTQIPMTIWHYIMVRKNLNVKFEKNIIVKYFVVALVVFSLIYFVSEQFLEYDNNIFIFVPKIILLTVIGICGYILITYLIDSSTKKLVSAIINELKQKFD</sequence>
<feature type="transmembrane region" description="Helical" evidence="1">
    <location>
        <begin position="390"/>
        <end position="412"/>
    </location>
</feature>
<evidence type="ECO:0000313" key="2">
    <source>
        <dbReference type="EMBL" id="AIF18229.1"/>
    </source>
</evidence>
<accession>A0A075HQZ1</accession>
<keyword evidence="1" id="KW-0472">Membrane</keyword>
<keyword evidence="1" id="KW-1133">Transmembrane helix</keyword>
<feature type="transmembrane region" description="Helical" evidence="1">
    <location>
        <begin position="237"/>
        <end position="260"/>
    </location>
</feature>
<feature type="transmembrane region" description="Helical" evidence="1">
    <location>
        <begin position="280"/>
        <end position="302"/>
    </location>
</feature>
<feature type="transmembrane region" description="Helical" evidence="1">
    <location>
        <begin position="139"/>
        <end position="160"/>
    </location>
</feature>
<feature type="transmembrane region" description="Helical" evidence="1">
    <location>
        <begin position="111"/>
        <end position="127"/>
    </location>
</feature>
<feature type="transmembrane region" description="Helical" evidence="1">
    <location>
        <begin position="43"/>
        <end position="65"/>
    </location>
</feature>
<feature type="transmembrane region" description="Helical" evidence="1">
    <location>
        <begin position="166"/>
        <end position="187"/>
    </location>
</feature>
<feature type="transmembrane region" description="Helical" evidence="1">
    <location>
        <begin position="77"/>
        <end position="99"/>
    </location>
</feature>
<feature type="transmembrane region" description="Helical" evidence="1">
    <location>
        <begin position="355"/>
        <end position="378"/>
    </location>
</feature>
<reference evidence="2" key="1">
    <citation type="journal article" date="2014" name="Genome Biol. Evol.">
        <title>Pangenome evidence for extensive interdomain horizontal transfer affecting lineage core and shell genes in uncultured planktonic thaumarchaeota and euryarchaeota.</title>
        <authorList>
            <person name="Deschamps P."/>
            <person name="Zivanovic Y."/>
            <person name="Moreira D."/>
            <person name="Rodriguez-Valera F."/>
            <person name="Lopez-Garcia P."/>
        </authorList>
    </citation>
    <scope>NUCLEOTIDE SEQUENCE</scope>
</reference>
<feature type="transmembrane region" description="Helical" evidence="1">
    <location>
        <begin position="208"/>
        <end position="231"/>
    </location>
</feature>
<name>A0A075HQZ1_9ARCH</name>